<dbReference type="OrthoDB" id="421767at2"/>
<dbReference type="InterPro" id="IPR036265">
    <property type="entry name" value="HIT-like_sf"/>
</dbReference>
<protein>
    <submittedName>
        <fullName evidence="4">Conserved hypothetical Ap4A phosphorylase II</fullName>
    </submittedName>
</protein>
<accession>B0TP46</accession>
<sequence length="267" mass="30002">MLWTIAEKLTESGVQTGVLLPLTDADTLIELDGFSYLGNIVTENMAKKHQPLVSRHDPFIAPYDPSLYIGEVGSEHVCLLNKFPIITPHILICAKEYLSQTSALRLVDFQAWVKGFSSADTLGFFNAGHDAGASQMHRHMQLVKTPILLEASILSGQLPFKHYLFQFEHLDAELLMQHYNAAMIKFSRYKTTMTDGVAECLPYNILLTQRWMLIVPRSTNVVGPVSGHGLCYSGRFLVSSEEQLCWLTEYGFLQFLTDCGYPIESSF</sequence>
<dbReference type="GO" id="GO:0009117">
    <property type="term" value="P:nucleotide metabolic process"/>
    <property type="evidence" value="ECO:0007669"/>
    <property type="project" value="InterPro"/>
</dbReference>
<dbReference type="InterPro" id="IPR019200">
    <property type="entry name" value="ATP_adenylylTrfase_C"/>
</dbReference>
<dbReference type="SUPFAM" id="SSF54197">
    <property type="entry name" value="HIT-like"/>
    <property type="match status" value="1"/>
</dbReference>
<evidence type="ECO:0000256" key="1">
    <source>
        <dbReference type="PIRSR" id="PIRSR000846-1"/>
    </source>
</evidence>
<dbReference type="Gene3D" id="3.30.428.70">
    <property type="match status" value="1"/>
</dbReference>
<dbReference type="KEGG" id="shl:Shal_1637"/>
<evidence type="ECO:0000259" key="3">
    <source>
        <dbReference type="Pfam" id="PF19327"/>
    </source>
</evidence>
<dbReference type="Proteomes" id="UP000001317">
    <property type="component" value="Chromosome"/>
</dbReference>
<dbReference type="GO" id="GO:0003877">
    <property type="term" value="F:ATP:ADP adenylyltransferase activity"/>
    <property type="evidence" value="ECO:0007669"/>
    <property type="project" value="InterPro"/>
</dbReference>
<dbReference type="InterPro" id="IPR045759">
    <property type="entry name" value="Ap4A_phos1/2_N"/>
</dbReference>
<keyword evidence="5" id="KW-1185">Reference proteome</keyword>
<dbReference type="PANTHER" id="PTHR38420:SF1">
    <property type="entry name" value="PUTATIVE (AFU_ORTHOLOGUE AFUA_5G14690)-RELATED"/>
    <property type="match status" value="1"/>
</dbReference>
<dbReference type="STRING" id="458817.Shal_1637"/>
<evidence type="ECO:0000313" key="5">
    <source>
        <dbReference type="Proteomes" id="UP000001317"/>
    </source>
</evidence>
<dbReference type="Pfam" id="PF19327">
    <property type="entry name" value="Ap4A_phos_N"/>
    <property type="match status" value="1"/>
</dbReference>
<feature type="active site" description="Nucleophile" evidence="1">
    <location>
        <position position="139"/>
    </location>
</feature>
<dbReference type="HOGENOM" id="CLU_049915_3_0_6"/>
<feature type="domain" description="ATP adenylyltransferase C-terminal" evidence="2">
    <location>
        <begin position="157"/>
        <end position="262"/>
    </location>
</feature>
<dbReference type="AlphaFoldDB" id="B0TP46"/>
<dbReference type="eggNOG" id="COG4360">
    <property type="taxonomic scope" value="Bacteria"/>
</dbReference>
<evidence type="ECO:0000259" key="2">
    <source>
        <dbReference type="Pfam" id="PF09830"/>
    </source>
</evidence>
<dbReference type="Pfam" id="PF09830">
    <property type="entry name" value="ATP_transf"/>
    <property type="match status" value="1"/>
</dbReference>
<name>B0TP46_SHEHH</name>
<dbReference type="InterPro" id="IPR043171">
    <property type="entry name" value="Ap4A_phos1/2-like"/>
</dbReference>
<dbReference type="RefSeq" id="WP_012276741.1">
    <property type="nucleotide sequence ID" value="NC_010334.1"/>
</dbReference>
<dbReference type="PANTHER" id="PTHR38420">
    <property type="entry name" value="AP-4-A PHOSPHORYLASE II"/>
    <property type="match status" value="1"/>
</dbReference>
<organism evidence="4 5">
    <name type="scientific">Shewanella halifaxensis (strain HAW-EB4)</name>
    <dbReference type="NCBI Taxonomy" id="458817"/>
    <lineage>
        <taxon>Bacteria</taxon>
        <taxon>Pseudomonadati</taxon>
        <taxon>Pseudomonadota</taxon>
        <taxon>Gammaproteobacteria</taxon>
        <taxon>Alteromonadales</taxon>
        <taxon>Shewanellaceae</taxon>
        <taxon>Shewanella</taxon>
    </lineage>
</organism>
<evidence type="ECO:0000313" key="4">
    <source>
        <dbReference type="EMBL" id="ABZ76203.1"/>
    </source>
</evidence>
<reference evidence="4" key="1">
    <citation type="submission" date="2008-01" db="EMBL/GenBank/DDBJ databases">
        <title>Complete sequence of Shewanella halifaxensis HAW-EB4.</title>
        <authorList>
            <consortium name="US DOE Joint Genome Institute"/>
            <person name="Copeland A."/>
            <person name="Lucas S."/>
            <person name="Lapidus A."/>
            <person name="Glavina del Rio T."/>
            <person name="Dalin E."/>
            <person name="Tice H."/>
            <person name="Bruce D."/>
            <person name="Goodwin L."/>
            <person name="Pitluck S."/>
            <person name="Sims D."/>
            <person name="Brettin T."/>
            <person name="Detter J.C."/>
            <person name="Han C."/>
            <person name="Kuske C.R."/>
            <person name="Schmutz J."/>
            <person name="Larimer F."/>
            <person name="Land M."/>
            <person name="Hauser L."/>
            <person name="Kyrpides N."/>
            <person name="Kim E."/>
            <person name="Zhao J.-S."/>
            <person name="Richardson P."/>
        </authorList>
    </citation>
    <scope>NUCLEOTIDE SEQUENCE [LARGE SCALE GENOMIC DNA]</scope>
    <source>
        <strain evidence="4">HAW-EB4</strain>
    </source>
</reference>
<dbReference type="EMBL" id="CP000931">
    <property type="protein sequence ID" value="ABZ76203.1"/>
    <property type="molecule type" value="Genomic_DNA"/>
</dbReference>
<dbReference type="GO" id="GO:0005524">
    <property type="term" value="F:ATP binding"/>
    <property type="evidence" value="ECO:0007669"/>
    <property type="project" value="InterPro"/>
</dbReference>
<feature type="domain" description="Ap4A phosphorylase 1/2 N-terminal" evidence="3">
    <location>
        <begin position="2"/>
        <end position="150"/>
    </location>
</feature>
<proteinExistence type="predicted"/>
<dbReference type="InterPro" id="IPR009163">
    <property type="entry name" value="Ap4A_phos1/2"/>
</dbReference>
<gene>
    <name evidence="4" type="ordered locus">Shal_1637</name>
</gene>
<dbReference type="PIRSF" id="PIRSF000846">
    <property type="entry name" value="ATP_adenylyltr"/>
    <property type="match status" value="1"/>
</dbReference>